<organism evidence="13 14">
    <name type="scientific">Tahibacter soli</name>
    <dbReference type="NCBI Taxonomy" id="2983605"/>
    <lineage>
        <taxon>Bacteria</taxon>
        <taxon>Pseudomonadati</taxon>
        <taxon>Pseudomonadota</taxon>
        <taxon>Gammaproteobacteria</taxon>
        <taxon>Lysobacterales</taxon>
        <taxon>Rhodanobacteraceae</taxon>
        <taxon>Tahibacter</taxon>
    </lineage>
</organism>
<evidence type="ECO:0000256" key="1">
    <source>
        <dbReference type="ARBA" id="ARBA00004571"/>
    </source>
</evidence>
<evidence type="ECO:0000259" key="12">
    <source>
        <dbReference type="Pfam" id="PF07715"/>
    </source>
</evidence>
<dbReference type="PANTHER" id="PTHR47234">
    <property type="match status" value="1"/>
</dbReference>
<dbReference type="CDD" id="cd01347">
    <property type="entry name" value="ligand_gated_channel"/>
    <property type="match status" value="1"/>
</dbReference>
<dbReference type="InterPro" id="IPR037066">
    <property type="entry name" value="Plug_dom_sf"/>
</dbReference>
<keyword evidence="7 8" id="KW-0998">Cell outer membrane</keyword>
<comment type="caution">
    <text evidence="13">The sequence shown here is derived from an EMBL/GenBank/DDBJ whole genome shotgun (WGS) entry which is preliminary data.</text>
</comment>
<dbReference type="AlphaFoldDB" id="A0A9X3YIH5"/>
<feature type="domain" description="TonB-dependent receptor-like beta-barrel" evidence="11">
    <location>
        <begin position="332"/>
        <end position="782"/>
    </location>
</feature>
<name>A0A9X3YIH5_9GAMM</name>
<keyword evidence="4 8" id="KW-0812">Transmembrane</keyword>
<protein>
    <submittedName>
        <fullName evidence="13">TonB-dependent receptor</fullName>
    </submittedName>
</protein>
<dbReference type="PROSITE" id="PS52016">
    <property type="entry name" value="TONB_DEPENDENT_REC_3"/>
    <property type="match status" value="1"/>
</dbReference>
<dbReference type="SUPFAM" id="SSF56935">
    <property type="entry name" value="Porins"/>
    <property type="match status" value="1"/>
</dbReference>
<accession>A0A9X3YIH5</accession>
<dbReference type="Proteomes" id="UP001139971">
    <property type="component" value="Unassembled WGS sequence"/>
</dbReference>
<keyword evidence="2 8" id="KW-0813">Transport</keyword>
<feature type="signal peptide" evidence="10">
    <location>
        <begin position="1"/>
        <end position="27"/>
    </location>
</feature>
<dbReference type="Gene3D" id="2.170.130.10">
    <property type="entry name" value="TonB-dependent receptor, plug domain"/>
    <property type="match status" value="1"/>
</dbReference>
<gene>
    <name evidence="13" type="ORF">OD750_004490</name>
</gene>
<evidence type="ECO:0000256" key="2">
    <source>
        <dbReference type="ARBA" id="ARBA00022448"/>
    </source>
</evidence>
<evidence type="ECO:0000256" key="6">
    <source>
        <dbReference type="ARBA" id="ARBA00023136"/>
    </source>
</evidence>
<evidence type="ECO:0000256" key="3">
    <source>
        <dbReference type="ARBA" id="ARBA00022452"/>
    </source>
</evidence>
<dbReference type="GO" id="GO:0009279">
    <property type="term" value="C:cell outer membrane"/>
    <property type="evidence" value="ECO:0007669"/>
    <property type="project" value="UniProtKB-SubCell"/>
</dbReference>
<evidence type="ECO:0000256" key="7">
    <source>
        <dbReference type="ARBA" id="ARBA00023237"/>
    </source>
</evidence>
<keyword evidence="10" id="KW-0732">Signal</keyword>
<evidence type="ECO:0000256" key="8">
    <source>
        <dbReference type="PROSITE-ProRule" id="PRU01360"/>
    </source>
</evidence>
<dbReference type="PANTHER" id="PTHR47234:SF3">
    <property type="entry name" value="SECRETIN_TONB SHORT N-TERMINAL DOMAIN-CONTAINING PROTEIN"/>
    <property type="match status" value="1"/>
</dbReference>
<evidence type="ECO:0000313" key="14">
    <source>
        <dbReference type="Proteomes" id="UP001139971"/>
    </source>
</evidence>
<evidence type="ECO:0000256" key="10">
    <source>
        <dbReference type="SAM" id="SignalP"/>
    </source>
</evidence>
<comment type="subcellular location">
    <subcellularLocation>
        <location evidence="1 8">Cell outer membrane</location>
        <topology evidence="1 8">Multi-pass membrane protein</topology>
    </subcellularLocation>
</comment>
<evidence type="ECO:0000256" key="5">
    <source>
        <dbReference type="ARBA" id="ARBA00023077"/>
    </source>
</evidence>
<dbReference type="Pfam" id="PF07715">
    <property type="entry name" value="Plug"/>
    <property type="match status" value="1"/>
</dbReference>
<keyword evidence="5 9" id="KW-0798">TonB box</keyword>
<keyword evidence="14" id="KW-1185">Reference proteome</keyword>
<keyword evidence="13" id="KW-0675">Receptor</keyword>
<evidence type="ECO:0000259" key="11">
    <source>
        <dbReference type="Pfam" id="PF00593"/>
    </source>
</evidence>
<proteinExistence type="inferred from homology"/>
<reference evidence="13" key="1">
    <citation type="submission" date="2023-02" db="EMBL/GenBank/DDBJ databases">
        <title>Tahibacter soli sp. nov. isolated from soil.</title>
        <authorList>
            <person name="Baek J.H."/>
            <person name="Lee J.K."/>
            <person name="Choi D.G."/>
            <person name="Jeon C.O."/>
        </authorList>
    </citation>
    <scope>NUCLEOTIDE SEQUENCE</scope>
    <source>
        <strain evidence="13">BL</strain>
    </source>
</reference>
<dbReference type="EMBL" id="JAOVZO020000003">
    <property type="protein sequence ID" value="MDC8011800.1"/>
    <property type="molecule type" value="Genomic_DNA"/>
</dbReference>
<evidence type="ECO:0000256" key="4">
    <source>
        <dbReference type="ARBA" id="ARBA00022692"/>
    </source>
</evidence>
<evidence type="ECO:0000313" key="13">
    <source>
        <dbReference type="EMBL" id="MDC8011800.1"/>
    </source>
</evidence>
<dbReference type="RefSeq" id="WP_263545099.1">
    <property type="nucleotide sequence ID" value="NZ_JAOVZO020000003.1"/>
</dbReference>
<dbReference type="InterPro" id="IPR039426">
    <property type="entry name" value="TonB-dep_rcpt-like"/>
</dbReference>
<evidence type="ECO:0000256" key="9">
    <source>
        <dbReference type="RuleBase" id="RU003357"/>
    </source>
</evidence>
<sequence length="821" mass="88293">MGKSRLWLALAAAGAFGGIAFASGAHAAEAAADVAADVAAQDQAGSKGETTELEAVSIVGSRRYGRTSETETPVPVDVIPMEKASTQGPQFDLAQTLQYVAPSFNSTRQTGADNADLIDSAALRGLGSDQTLVLVNGKRHHTTALVNLFGARNRGNTGTDLNTIPLLAIERVEILRDGAAAQYGSDAIAGVMNLALKKNAGCEGVAGYGQYSRGDGDNYQLSSYCGFETGNGGSIGITGEWLKRGRSDRSEKDSPRIIGDTKVDNRTLFINGEVPLGEAANFYFTGGLQNRDASSAAFARGGIGSDDIPSRNSAAMYPDGYVPFINGEIEDRYAIVGAWGKLGEWRADLSQTYGYNELNNDISNTMNASIANQDRIDGGPGISATKFYAGGFSFRQYTTNLDFTRYFDSIMAGTNVAFGAERRNENYRIFEGERGSWVDEDGAGDEFGNNGNAGSQGFPGFQPGDVTDKSRNSWAVYGDVEVNWTDRFMTDMAVRYEDYSDFGKTTTGKIAASFRATDTFLLRGSASTGFRAPSLQQRYFSSTFTDFISGQPVDVVLAPNGGELANLAGIPALKEETSTSYTLGFTWNPIENLTLTLDGYRILIDDRIVLSGRFDSEDPEIDPALAAALRRLNVGQAQFFVNSVDTRTQGVDLTLAHNTEVGGGELTTYLALNHGSTKVTAIHAPPVFAGREDILLSERERLFIEEGAPSTKATLAFDYTIGKWNPNLKIIHFGSQTLGTFTGSAGPDGIPNAHYAPKTSADVALTYNFTENAKLTVGAANIFDVFPTRQNPDETDNGFRYDSVQFGLNGTSYFARFWMKF</sequence>
<keyword evidence="6 8" id="KW-0472">Membrane</keyword>
<comment type="similarity">
    <text evidence="8 9">Belongs to the TonB-dependent receptor family.</text>
</comment>
<dbReference type="InterPro" id="IPR012910">
    <property type="entry name" value="Plug_dom"/>
</dbReference>
<keyword evidence="3 8" id="KW-1134">Transmembrane beta strand</keyword>
<dbReference type="InterPro" id="IPR036942">
    <property type="entry name" value="Beta-barrel_TonB_sf"/>
</dbReference>
<feature type="chain" id="PRO_5040953589" evidence="10">
    <location>
        <begin position="28"/>
        <end position="821"/>
    </location>
</feature>
<dbReference type="InterPro" id="IPR000531">
    <property type="entry name" value="Beta-barrel_TonB"/>
</dbReference>
<dbReference type="Pfam" id="PF00593">
    <property type="entry name" value="TonB_dep_Rec_b-barrel"/>
    <property type="match status" value="1"/>
</dbReference>
<dbReference type="Gene3D" id="2.40.170.20">
    <property type="entry name" value="TonB-dependent receptor, beta-barrel domain"/>
    <property type="match status" value="1"/>
</dbReference>
<feature type="domain" description="TonB-dependent receptor plug" evidence="12">
    <location>
        <begin position="70"/>
        <end position="191"/>
    </location>
</feature>